<reference evidence="13" key="1">
    <citation type="journal article" date="2020" name="Phytopathology">
        <title>Genome sequence of the chestnut blight fungus Cryphonectria parasitica EP155: A fundamental resource for an archetypical invasive plant pathogen.</title>
        <authorList>
            <person name="Crouch J.A."/>
            <person name="Dawe A."/>
            <person name="Aerts A."/>
            <person name="Barry K."/>
            <person name="Churchill A.C.L."/>
            <person name="Grimwood J."/>
            <person name="Hillman B."/>
            <person name="Milgroom M.G."/>
            <person name="Pangilinan J."/>
            <person name="Smith M."/>
            <person name="Salamov A."/>
            <person name="Schmutz J."/>
            <person name="Yadav J."/>
            <person name="Grigoriev I.V."/>
            <person name="Nuss D."/>
        </authorList>
    </citation>
    <scope>NUCLEOTIDE SEQUENCE</scope>
    <source>
        <strain evidence="13">EP155</strain>
    </source>
</reference>
<comment type="function">
    <text evidence="12">Mannosyltransferase involved in glycosylphosphatidylinositol-anchor biosynthesis.</text>
</comment>
<sequence>MEGCPPGHSCGQPGRLTSWDAIYFIKAAERGYLFEQEWAFGPALPTCISLLNQALTSLGLLGSSPLTGTAHLLPLIGVVFTNTCHLLSVLVLYHLGLLVWADSAWALVAALLHVLSPAGLFLLAPYNESPFALLSFVGWFLLVRSCTVSAPEAGAGSKAFPSSSSSSLAGDVLTLLAAVSFGLATVFRTNGLLNGAPFAVEFLRTLYDLVEDLSPGTTPRHIRKLAVLGLSGVLVAAGSVMPQFVAYRIYCTGSAGAGAGAEARPWCLSLVPSIYNFVQRHYWNNGLFRYWTVSNAPLFALAAPMLFVMGKSGKDIFFQASRLASSHHYQKKQTGGPSVDTARLELVVRSMAAAQVLLVIMVFTSSHVQIITRISSGYPAWYWWVAACLRAPKTRQLGIGIVVFMVMYSCVQGVLFASFLPPA</sequence>
<feature type="transmembrane region" description="Helical" evidence="12">
    <location>
        <begin position="225"/>
        <end position="245"/>
    </location>
</feature>
<evidence type="ECO:0000256" key="7">
    <source>
        <dbReference type="ARBA" id="ARBA00022679"/>
    </source>
</evidence>
<dbReference type="EMBL" id="MU032351">
    <property type="protein sequence ID" value="KAF3761275.1"/>
    <property type="molecule type" value="Genomic_DNA"/>
</dbReference>
<dbReference type="GO" id="GO:0004376">
    <property type="term" value="F:GPI mannosyltransferase activity"/>
    <property type="evidence" value="ECO:0007669"/>
    <property type="project" value="InterPro"/>
</dbReference>
<keyword evidence="11 12" id="KW-0472">Membrane</keyword>
<keyword evidence="8 12" id="KW-0812">Transmembrane</keyword>
<keyword evidence="7 12" id="KW-0808">Transferase</keyword>
<evidence type="ECO:0000256" key="2">
    <source>
        <dbReference type="ARBA" id="ARBA00004687"/>
    </source>
</evidence>
<dbReference type="AlphaFoldDB" id="A0A9P4XV21"/>
<accession>A0A9P4XV21</accession>
<keyword evidence="9 12" id="KW-0256">Endoplasmic reticulum</keyword>
<proteinExistence type="inferred from homology"/>
<comment type="caution">
    <text evidence="13">The sequence shown here is derived from an EMBL/GenBank/DDBJ whole genome shotgun (WGS) entry which is preliminary data.</text>
</comment>
<comment type="similarity">
    <text evidence="3 12">Belongs to the PIGV family.</text>
</comment>
<evidence type="ECO:0000256" key="5">
    <source>
        <dbReference type="ARBA" id="ARBA00022502"/>
    </source>
</evidence>
<evidence type="ECO:0000256" key="11">
    <source>
        <dbReference type="ARBA" id="ARBA00023136"/>
    </source>
</evidence>
<evidence type="ECO:0000256" key="9">
    <source>
        <dbReference type="ARBA" id="ARBA00022824"/>
    </source>
</evidence>
<dbReference type="EC" id="2.4.1.-" evidence="12"/>
<evidence type="ECO:0000313" key="14">
    <source>
        <dbReference type="Proteomes" id="UP000803844"/>
    </source>
</evidence>
<evidence type="ECO:0000256" key="1">
    <source>
        <dbReference type="ARBA" id="ARBA00004477"/>
    </source>
</evidence>
<keyword evidence="14" id="KW-1185">Reference proteome</keyword>
<dbReference type="GO" id="GO:0031501">
    <property type="term" value="C:mannosyltransferase complex"/>
    <property type="evidence" value="ECO:0007669"/>
    <property type="project" value="TreeGrafter"/>
</dbReference>
<comment type="subcellular location">
    <subcellularLocation>
        <location evidence="1 12">Endoplasmic reticulum membrane</location>
        <topology evidence="1 12">Multi-pass membrane protein</topology>
    </subcellularLocation>
</comment>
<dbReference type="RefSeq" id="XP_040772254.1">
    <property type="nucleotide sequence ID" value="XM_040924943.1"/>
</dbReference>
<dbReference type="PANTHER" id="PTHR12468:SF2">
    <property type="entry name" value="GPI MANNOSYLTRANSFERASE 2"/>
    <property type="match status" value="1"/>
</dbReference>
<dbReference type="PANTHER" id="PTHR12468">
    <property type="entry name" value="GPI MANNOSYLTRANSFERASE 2"/>
    <property type="match status" value="1"/>
</dbReference>
<dbReference type="Proteomes" id="UP000803844">
    <property type="component" value="Unassembled WGS sequence"/>
</dbReference>
<dbReference type="GeneID" id="63842072"/>
<evidence type="ECO:0000256" key="3">
    <source>
        <dbReference type="ARBA" id="ARBA00008698"/>
    </source>
</evidence>
<evidence type="ECO:0000256" key="10">
    <source>
        <dbReference type="ARBA" id="ARBA00022989"/>
    </source>
</evidence>
<organism evidence="13 14">
    <name type="scientific">Cryphonectria parasitica (strain ATCC 38755 / EP155)</name>
    <dbReference type="NCBI Taxonomy" id="660469"/>
    <lineage>
        <taxon>Eukaryota</taxon>
        <taxon>Fungi</taxon>
        <taxon>Dikarya</taxon>
        <taxon>Ascomycota</taxon>
        <taxon>Pezizomycotina</taxon>
        <taxon>Sordariomycetes</taxon>
        <taxon>Sordariomycetidae</taxon>
        <taxon>Diaporthales</taxon>
        <taxon>Cryphonectriaceae</taxon>
        <taxon>Cryphonectria-Endothia species complex</taxon>
        <taxon>Cryphonectria</taxon>
    </lineage>
</organism>
<dbReference type="Pfam" id="PF04188">
    <property type="entry name" value="Mannosyl_trans2"/>
    <property type="match status" value="1"/>
</dbReference>
<evidence type="ECO:0000256" key="6">
    <source>
        <dbReference type="ARBA" id="ARBA00022676"/>
    </source>
</evidence>
<dbReference type="InterPro" id="IPR007315">
    <property type="entry name" value="PIG-V/Gpi18"/>
</dbReference>
<dbReference type="GO" id="GO:0000009">
    <property type="term" value="F:alpha-1,6-mannosyltransferase activity"/>
    <property type="evidence" value="ECO:0007669"/>
    <property type="project" value="InterPro"/>
</dbReference>
<evidence type="ECO:0000256" key="8">
    <source>
        <dbReference type="ARBA" id="ARBA00022692"/>
    </source>
</evidence>
<keyword evidence="5 12" id="KW-0337">GPI-anchor biosynthesis</keyword>
<evidence type="ECO:0000256" key="12">
    <source>
        <dbReference type="RuleBase" id="RU363112"/>
    </source>
</evidence>
<evidence type="ECO:0000313" key="13">
    <source>
        <dbReference type="EMBL" id="KAF3761275.1"/>
    </source>
</evidence>
<comment type="pathway">
    <text evidence="2 12">Glycolipid biosynthesis; glycosylphosphatidylinositol-anchor biosynthesis.</text>
</comment>
<feature type="transmembrane region" description="Helical" evidence="12">
    <location>
        <begin position="288"/>
        <end position="309"/>
    </location>
</feature>
<protein>
    <recommendedName>
        <fullName evidence="4 12">GPI mannosyltransferase 2</fullName>
        <ecNumber evidence="12">2.4.1.-</ecNumber>
    </recommendedName>
</protein>
<name>A0A9P4XV21_CRYP1</name>
<feature type="transmembrane region" description="Helical" evidence="12">
    <location>
        <begin position="72"/>
        <end position="93"/>
    </location>
</feature>
<dbReference type="GO" id="GO:0006506">
    <property type="term" value="P:GPI anchor biosynthetic process"/>
    <property type="evidence" value="ECO:0007669"/>
    <property type="project" value="UniProtKB-KW"/>
</dbReference>
<evidence type="ECO:0000256" key="4">
    <source>
        <dbReference type="ARBA" id="ARBA00013795"/>
    </source>
</evidence>
<keyword evidence="10 12" id="KW-1133">Transmembrane helix</keyword>
<dbReference type="OrthoDB" id="10252502at2759"/>
<feature type="transmembrane region" description="Helical" evidence="12">
    <location>
        <begin position="105"/>
        <end position="124"/>
    </location>
</feature>
<feature type="transmembrane region" description="Helical" evidence="12">
    <location>
        <begin position="170"/>
        <end position="187"/>
    </location>
</feature>
<feature type="transmembrane region" description="Helical" evidence="12">
    <location>
        <begin position="401"/>
        <end position="420"/>
    </location>
</feature>
<comment type="caution">
    <text evidence="12">Lacks conserved residue(s) required for the propagation of feature annotation.</text>
</comment>
<gene>
    <name evidence="13" type="ORF">M406DRAFT_65689</name>
</gene>
<dbReference type="GO" id="GO:0005789">
    <property type="term" value="C:endoplasmic reticulum membrane"/>
    <property type="evidence" value="ECO:0007669"/>
    <property type="project" value="UniProtKB-SubCell"/>
</dbReference>
<keyword evidence="6 12" id="KW-0328">Glycosyltransferase</keyword>